<organism evidence="3 4">
    <name type="scientific">Colletotrichum higginsianum (strain IMI 349063)</name>
    <name type="common">Crucifer anthracnose fungus</name>
    <dbReference type="NCBI Taxonomy" id="759273"/>
    <lineage>
        <taxon>Eukaryota</taxon>
        <taxon>Fungi</taxon>
        <taxon>Dikarya</taxon>
        <taxon>Ascomycota</taxon>
        <taxon>Pezizomycotina</taxon>
        <taxon>Sordariomycetes</taxon>
        <taxon>Hypocreomycetidae</taxon>
        <taxon>Glomerellales</taxon>
        <taxon>Glomerellaceae</taxon>
        <taxon>Colletotrichum</taxon>
        <taxon>Colletotrichum destructivum species complex</taxon>
    </lineage>
</organism>
<protein>
    <submittedName>
        <fullName evidence="3">Arylsulfatase A</fullName>
    </submittedName>
</protein>
<dbReference type="VEuPathDB" id="FungiDB:CH63R_10375"/>
<accession>A0A1B7Y2L8</accession>
<comment type="caution">
    <text evidence="3">The sequence shown here is derived from an EMBL/GenBank/DDBJ whole genome shotgun (WGS) entry which is preliminary data.</text>
</comment>
<dbReference type="EMBL" id="LTAN01000007">
    <property type="protein sequence ID" value="OBR06255.1"/>
    <property type="molecule type" value="Genomic_DNA"/>
</dbReference>
<dbReference type="CDD" id="cd12087">
    <property type="entry name" value="TM_EGFR-like"/>
    <property type="match status" value="1"/>
</dbReference>
<keyword evidence="4" id="KW-1185">Reference proteome</keyword>
<dbReference type="Proteomes" id="UP000092177">
    <property type="component" value="Unassembled WGS sequence"/>
</dbReference>
<evidence type="ECO:0000313" key="3">
    <source>
        <dbReference type="EMBL" id="OBR06255.1"/>
    </source>
</evidence>
<dbReference type="OrthoDB" id="5210231at2759"/>
<evidence type="ECO:0000256" key="2">
    <source>
        <dbReference type="SAM" id="SignalP"/>
    </source>
</evidence>
<name>A0A1B7Y2L8_COLHI</name>
<keyword evidence="1" id="KW-0472">Membrane</keyword>
<feature type="signal peptide" evidence="2">
    <location>
        <begin position="1"/>
        <end position="19"/>
    </location>
</feature>
<sequence>MYFSTLISVIGIAAGLASASPMSQFNPSIVERQNWQSCPVNGQRCTNINGGVGGSRAAFRRFRSSKVSMVSTTAYEPLLATLTFTPGGFQQTKVLSLEPQTTPFTPPDGACSADIRCQYKPEELSSGAECLGDQIVVETKATLPTQCFPKSYNEIWRPSGTFSDVASMAYPGTACISGWTTACTTTLTLESAQTYVQTWCCPPGSYTCLTPGPGETPWRDCVSMLSTNTEVWVNNIATSGGSEKVLWSSWRKVSLTNLPSSGPLSVKHPVFPLYGQPAPGGTDGAEGGLSTGAVAGIAVGAVALVLALLGVGIFIIFRKRRQKRAVLAARNVAANNNDGRDYNGLGYDTKQELPGHGPETRALKVATPPPVELAANMRTAEVEGSRPVELS</sequence>
<keyword evidence="1" id="KW-0812">Transmembrane</keyword>
<feature type="transmembrane region" description="Helical" evidence="1">
    <location>
        <begin position="293"/>
        <end position="317"/>
    </location>
</feature>
<dbReference type="RefSeq" id="XP_018154773.1">
    <property type="nucleotide sequence ID" value="XM_018305349.1"/>
</dbReference>
<feature type="chain" id="PRO_5008601274" evidence="2">
    <location>
        <begin position="20"/>
        <end position="391"/>
    </location>
</feature>
<evidence type="ECO:0000313" key="4">
    <source>
        <dbReference type="Proteomes" id="UP000092177"/>
    </source>
</evidence>
<evidence type="ECO:0000256" key="1">
    <source>
        <dbReference type="SAM" id="Phobius"/>
    </source>
</evidence>
<keyword evidence="1" id="KW-1133">Transmembrane helix</keyword>
<keyword evidence="2" id="KW-0732">Signal</keyword>
<dbReference type="GeneID" id="28869456"/>
<reference evidence="4" key="1">
    <citation type="journal article" date="2017" name="BMC Genomics">
        <title>Gapless genome assembly of Colletotrichum higginsianum reveals chromosome structure and association of transposable elements with secondary metabolite gene clusters.</title>
        <authorList>
            <person name="Dallery J.-F."/>
            <person name="Lapalu N."/>
            <person name="Zampounis A."/>
            <person name="Pigne S."/>
            <person name="Luyten I."/>
            <person name="Amselem J."/>
            <person name="Wittenberg A.H.J."/>
            <person name="Zhou S."/>
            <person name="de Queiroz M.V."/>
            <person name="Robin G.P."/>
            <person name="Auger A."/>
            <person name="Hainaut M."/>
            <person name="Henrissat B."/>
            <person name="Kim K.-T."/>
            <person name="Lee Y.-H."/>
            <person name="Lespinet O."/>
            <person name="Schwartz D.C."/>
            <person name="Thon M.R."/>
            <person name="O'Connell R.J."/>
        </authorList>
    </citation>
    <scope>NUCLEOTIDE SEQUENCE [LARGE SCALE GENOMIC DNA]</scope>
    <source>
        <strain evidence="4">IMI 349063</strain>
    </source>
</reference>
<dbReference type="AlphaFoldDB" id="A0A1B7Y2L8"/>
<gene>
    <name evidence="3" type="ORF">CH63R_10375</name>
</gene>
<dbReference type="KEGG" id="chig:CH63R_10375"/>
<proteinExistence type="predicted"/>